<gene>
    <name evidence="9" type="ORF">A3C21_00490</name>
</gene>
<dbReference type="GO" id="GO:0005829">
    <property type="term" value="C:cytosol"/>
    <property type="evidence" value="ECO:0007669"/>
    <property type="project" value="TreeGrafter"/>
</dbReference>
<comment type="caution">
    <text evidence="9">The sequence shown here is derived from an EMBL/GenBank/DDBJ whole genome shotgun (WGS) entry which is preliminary data.</text>
</comment>
<dbReference type="CDD" id="cd21157">
    <property type="entry name" value="PUA_G5K"/>
    <property type="match status" value="1"/>
</dbReference>
<evidence type="ECO:0000256" key="2">
    <source>
        <dbReference type="ARBA" id="ARBA00022605"/>
    </source>
</evidence>
<dbReference type="PIRSF" id="PIRSF000729">
    <property type="entry name" value="GK"/>
    <property type="match status" value="1"/>
</dbReference>
<dbReference type="GO" id="GO:0008652">
    <property type="term" value="P:amino acid biosynthetic process"/>
    <property type="evidence" value="ECO:0007669"/>
    <property type="project" value="UniProtKB-KW"/>
</dbReference>
<dbReference type="InterPro" id="IPR005715">
    <property type="entry name" value="Glu_5kinase/COase_Synthase"/>
</dbReference>
<evidence type="ECO:0000256" key="7">
    <source>
        <dbReference type="ARBA" id="ARBA00022840"/>
    </source>
</evidence>
<keyword evidence="3" id="KW-0641">Proline biosynthesis</keyword>
<dbReference type="GO" id="GO:0004349">
    <property type="term" value="F:glutamate 5-kinase activity"/>
    <property type="evidence" value="ECO:0007669"/>
    <property type="project" value="InterPro"/>
</dbReference>
<dbReference type="InterPro" id="IPR036974">
    <property type="entry name" value="PUA_sf"/>
</dbReference>
<dbReference type="SUPFAM" id="SSF53633">
    <property type="entry name" value="Carbamate kinase-like"/>
    <property type="match status" value="1"/>
</dbReference>
<evidence type="ECO:0000256" key="1">
    <source>
        <dbReference type="ARBA" id="ARBA00022490"/>
    </source>
</evidence>
<dbReference type="InterPro" id="IPR015947">
    <property type="entry name" value="PUA-like_sf"/>
</dbReference>
<keyword evidence="2" id="KW-0028">Amino-acid biosynthesis</keyword>
<proteinExistence type="predicted"/>
<feature type="domain" description="PUA" evidence="8">
    <location>
        <begin position="269"/>
        <end position="347"/>
    </location>
</feature>
<name>A0A1F6E218_9BACT</name>
<dbReference type="InterPro" id="IPR002478">
    <property type="entry name" value="PUA"/>
</dbReference>
<evidence type="ECO:0000256" key="5">
    <source>
        <dbReference type="ARBA" id="ARBA00022741"/>
    </source>
</evidence>
<dbReference type="Gene3D" id="2.30.130.10">
    <property type="entry name" value="PUA domain"/>
    <property type="match status" value="1"/>
</dbReference>
<dbReference type="Proteomes" id="UP000178572">
    <property type="component" value="Unassembled WGS sequence"/>
</dbReference>
<dbReference type="SUPFAM" id="SSF88697">
    <property type="entry name" value="PUA domain-like"/>
    <property type="match status" value="1"/>
</dbReference>
<dbReference type="PANTHER" id="PTHR43654:SF1">
    <property type="entry name" value="ISOPENTENYL PHOSPHATE KINASE"/>
    <property type="match status" value="1"/>
</dbReference>
<dbReference type="Gene3D" id="3.40.1160.10">
    <property type="entry name" value="Acetylglutamate kinase-like"/>
    <property type="match status" value="1"/>
</dbReference>
<evidence type="ECO:0000313" key="9">
    <source>
        <dbReference type="EMBL" id="OGG67272.1"/>
    </source>
</evidence>
<dbReference type="Pfam" id="PF01472">
    <property type="entry name" value="PUA"/>
    <property type="match status" value="1"/>
</dbReference>
<dbReference type="InterPro" id="IPR001057">
    <property type="entry name" value="Glu/AcGlu_kinase"/>
</dbReference>
<evidence type="ECO:0000256" key="6">
    <source>
        <dbReference type="ARBA" id="ARBA00022777"/>
    </source>
</evidence>
<dbReference type="EMBL" id="MFLN01000019">
    <property type="protein sequence ID" value="OGG67272.1"/>
    <property type="molecule type" value="Genomic_DNA"/>
</dbReference>
<dbReference type="FunFam" id="3.40.1160.10:FF:000006">
    <property type="entry name" value="Glutamate 5-kinase"/>
    <property type="match status" value="1"/>
</dbReference>
<dbReference type="STRING" id="1798500.A3C21_00490"/>
<dbReference type="NCBIfam" id="TIGR01027">
    <property type="entry name" value="proB"/>
    <property type="match status" value="1"/>
</dbReference>
<keyword evidence="4" id="KW-0808">Transferase</keyword>
<dbReference type="InterPro" id="IPR011529">
    <property type="entry name" value="Glu_5kinase"/>
</dbReference>
<dbReference type="GO" id="GO:0005524">
    <property type="term" value="F:ATP binding"/>
    <property type="evidence" value="ECO:0007669"/>
    <property type="project" value="UniProtKB-KW"/>
</dbReference>
<dbReference type="InterPro" id="IPR036393">
    <property type="entry name" value="AceGlu_kinase-like_sf"/>
</dbReference>
<keyword evidence="6 9" id="KW-0418">Kinase</keyword>
<evidence type="ECO:0000256" key="3">
    <source>
        <dbReference type="ARBA" id="ARBA00022650"/>
    </source>
</evidence>
<dbReference type="PRINTS" id="PR00474">
    <property type="entry name" value="GLU5KINASE"/>
</dbReference>
<dbReference type="InterPro" id="IPR001048">
    <property type="entry name" value="Asp/Glu/Uridylate_kinase"/>
</dbReference>
<organism evidence="9 10">
    <name type="scientific">Candidatus Kaiserbacteria bacterium RIFCSPHIGHO2_02_FULL_59_21</name>
    <dbReference type="NCBI Taxonomy" id="1798500"/>
    <lineage>
        <taxon>Bacteria</taxon>
        <taxon>Candidatus Kaiseribacteriota</taxon>
    </lineage>
</organism>
<accession>A0A1F6E218</accession>
<evidence type="ECO:0000259" key="8">
    <source>
        <dbReference type="SMART" id="SM00359"/>
    </source>
</evidence>
<protein>
    <submittedName>
        <fullName evidence="9">Glutamate 5-kinase</fullName>
    </submittedName>
</protein>
<dbReference type="PROSITE" id="PS50890">
    <property type="entry name" value="PUA"/>
    <property type="match status" value="1"/>
</dbReference>
<dbReference type="AlphaFoldDB" id="A0A1F6E218"/>
<evidence type="ECO:0000313" key="10">
    <source>
        <dbReference type="Proteomes" id="UP000178572"/>
    </source>
</evidence>
<sequence length="351" mass="37940">MYKRIVVKIGTGVISENNSFSETDVRRIAQELTNVRRKGIEVVAVTSGAISAGKRLVSPQYVTHASERRQVITAVGQVELMSVYANAFREKAYRCAQILVTKGDFRDKEHYAHMKKCFENLLRENIIPIVNANDAISMPRLGFNENDELAGLVSAAVNADATIFLTSVDGVLDTEGVVIPEIRESDFATFEQYIGDETSEHGTGGMRGKFAIAKRLMAQGTTVHIANGKKPGVLSDVSEGNPVGTTFVPTKKASAVKRRLAYSEGLAVGAAYVDAGAEKILLSKKSASLLPVGIKRVEGEFKKGDTIEIRGEAGRKLGFGVAQYGAEEARSLLGKKGARALVHYNYLTIVS</sequence>
<keyword evidence="1" id="KW-0963">Cytoplasm</keyword>
<reference evidence="9 10" key="1">
    <citation type="journal article" date="2016" name="Nat. Commun.">
        <title>Thousands of microbial genomes shed light on interconnected biogeochemical processes in an aquifer system.</title>
        <authorList>
            <person name="Anantharaman K."/>
            <person name="Brown C.T."/>
            <person name="Hug L.A."/>
            <person name="Sharon I."/>
            <person name="Castelle C.J."/>
            <person name="Probst A.J."/>
            <person name="Thomas B.C."/>
            <person name="Singh A."/>
            <person name="Wilkins M.J."/>
            <person name="Karaoz U."/>
            <person name="Brodie E.L."/>
            <person name="Williams K.H."/>
            <person name="Hubbard S.S."/>
            <person name="Banfield J.F."/>
        </authorList>
    </citation>
    <scope>NUCLEOTIDE SEQUENCE [LARGE SCALE GENOMIC DNA]</scope>
</reference>
<dbReference type="Pfam" id="PF00696">
    <property type="entry name" value="AA_kinase"/>
    <property type="match status" value="1"/>
</dbReference>
<dbReference type="GO" id="GO:0003723">
    <property type="term" value="F:RNA binding"/>
    <property type="evidence" value="ECO:0007669"/>
    <property type="project" value="InterPro"/>
</dbReference>
<dbReference type="PANTHER" id="PTHR43654">
    <property type="entry name" value="GLUTAMATE 5-KINASE"/>
    <property type="match status" value="1"/>
</dbReference>
<keyword evidence="7" id="KW-0067">ATP-binding</keyword>
<evidence type="ECO:0000256" key="4">
    <source>
        <dbReference type="ARBA" id="ARBA00022679"/>
    </source>
</evidence>
<dbReference type="SMART" id="SM00359">
    <property type="entry name" value="PUA"/>
    <property type="match status" value="1"/>
</dbReference>
<keyword evidence="5" id="KW-0547">Nucleotide-binding</keyword>